<organism evidence="1">
    <name type="scientific">Arundo donax</name>
    <name type="common">Giant reed</name>
    <name type="synonym">Donax arundinaceus</name>
    <dbReference type="NCBI Taxonomy" id="35708"/>
    <lineage>
        <taxon>Eukaryota</taxon>
        <taxon>Viridiplantae</taxon>
        <taxon>Streptophyta</taxon>
        <taxon>Embryophyta</taxon>
        <taxon>Tracheophyta</taxon>
        <taxon>Spermatophyta</taxon>
        <taxon>Magnoliopsida</taxon>
        <taxon>Liliopsida</taxon>
        <taxon>Poales</taxon>
        <taxon>Poaceae</taxon>
        <taxon>PACMAD clade</taxon>
        <taxon>Arundinoideae</taxon>
        <taxon>Arundineae</taxon>
        <taxon>Arundo</taxon>
    </lineage>
</organism>
<dbReference type="AlphaFoldDB" id="A0A0A8Y3T8"/>
<accession>A0A0A8Y3T8</accession>
<proteinExistence type="predicted"/>
<sequence length="65" mass="7289">MKTFRREEELKKCPTIQNTAPLARNAQHDRSQMAAIPLQSLGSTHGGWGKPYASSPQSTRNTLFF</sequence>
<protein>
    <submittedName>
        <fullName evidence="1">Uncharacterized protein</fullName>
    </submittedName>
</protein>
<dbReference type="EMBL" id="GBRH01276894">
    <property type="protein sequence ID" value="JAD21001.1"/>
    <property type="molecule type" value="Transcribed_RNA"/>
</dbReference>
<reference evidence="1" key="2">
    <citation type="journal article" date="2015" name="Data Brief">
        <title>Shoot transcriptome of the giant reed, Arundo donax.</title>
        <authorList>
            <person name="Barrero R.A."/>
            <person name="Guerrero F.D."/>
            <person name="Moolhuijzen P."/>
            <person name="Goolsby J.A."/>
            <person name="Tidwell J."/>
            <person name="Bellgard S.E."/>
            <person name="Bellgard M.I."/>
        </authorList>
    </citation>
    <scope>NUCLEOTIDE SEQUENCE</scope>
    <source>
        <tissue evidence="1">Shoot tissue taken approximately 20 cm above the soil surface</tissue>
    </source>
</reference>
<reference evidence="1" key="1">
    <citation type="submission" date="2014-09" db="EMBL/GenBank/DDBJ databases">
        <authorList>
            <person name="Magalhaes I.L.F."/>
            <person name="Oliveira U."/>
            <person name="Santos F.R."/>
            <person name="Vidigal T.H.D.A."/>
            <person name="Brescovit A.D."/>
            <person name="Santos A.J."/>
        </authorList>
    </citation>
    <scope>NUCLEOTIDE SEQUENCE</scope>
    <source>
        <tissue evidence="1">Shoot tissue taken approximately 20 cm above the soil surface</tissue>
    </source>
</reference>
<name>A0A0A8Y3T8_ARUDO</name>
<evidence type="ECO:0000313" key="1">
    <source>
        <dbReference type="EMBL" id="JAD21001.1"/>
    </source>
</evidence>